<evidence type="ECO:0000313" key="1">
    <source>
        <dbReference type="EMBL" id="VEL35541.1"/>
    </source>
</evidence>
<accession>A0A3S5FG26</accession>
<name>A0A3S5FG26_9PLAT</name>
<keyword evidence="2" id="KW-1185">Reference proteome</keyword>
<organism evidence="1 2">
    <name type="scientific">Protopolystoma xenopodis</name>
    <dbReference type="NCBI Taxonomy" id="117903"/>
    <lineage>
        <taxon>Eukaryota</taxon>
        <taxon>Metazoa</taxon>
        <taxon>Spiralia</taxon>
        <taxon>Lophotrochozoa</taxon>
        <taxon>Platyhelminthes</taxon>
        <taxon>Monogenea</taxon>
        <taxon>Polyopisthocotylea</taxon>
        <taxon>Polystomatidea</taxon>
        <taxon>Polystomatidae</taxon>
        <taxon>Protopolystoma</taxon>
    </lineage>
</organism>
<sequence length="113" mass="12085">MPDPLEAPFKGLLLITEAARGGDCGAMIYLAEINYIGFGNNPQPLISTHKTSTGGNDDKLSQQMDAMTLDDCLSSQKTGVLLQGGLPFRSHLSLVNTTSGSRTMTVQRVISTR</sequence>
<dbReference type="EMBL" id="CAAALY010250077">
    <property type="protein sequence ID" value="VEL35541.1"/>
    <property type="molecule type" value="Genomic_DNA"/>
</dbReference>
<proteinExistence type="predicted"/>
<gene>
    <name evidence="1" type="ORF">PXEA_LOCUS28981</name>
</gene>
<protein>
    <submittedName>
        <fullName evidence="1">Uncharacterized protein</fullName>
    </submittedName>
</protein>
<dbReference type="AlphaFoldDB" id="A0A3S5FG26"/>
<evidence type="ECO:0000313" key="2">
    <source>
        <dbReference type="Proteomes" id="UP000784294"/>
    </source>
</evidence>
<reference evidence="1" key="1">
    <citation type="submission" date="2018-11" db="EMBL/GenBank/DDBJ databases">
        <authorList>
            <consortium name="Pathogen Informatics"/>
        </authorList>
    </citation>
    <scope>NUCLEOTIDE SEQUENCE</scope>
</reference>
<comment type="caution">
    <text evidence="1">The sequence shown here is derived from an EMBL/GenBank/DDBJ whole genome shotgun (WGS) entry which is preliminary data.</text>
</comment>
<dbReference type="Proteomes" id="UP000784294">
    <property type="component" value="Unassembled WGS sequence"/>
</dbReference>